<dbReference type="Proteomes" id="UP000249218">
    <property type="component" value="Unassembled WGS sequence"/>
</dbReference>
<protein>
    <recommendedName>
        <fullName evidence="12">Fucosyltransferase</fullName>
        <ecNumber evidence="12">2.4.1.-</ecNumber>
    </recommendedName>
</protein>
<evidence type="ECO:0000313" key="16">
    <source>
        <dbReference type="Proteomes" id="UP000249218"/>
    </source>
</evidence>
<accession>A0A2W1BWB4</accession>
<feature type="transmembrane region" description="Helical" evidence="12">
    <location>
        <begin position="41"/>
        <end position="64"/>
    </location>
</feature>
<gene>
    <name evidence="15" type="primary">HaOG202742</name>
    <name evidence="15" type="ORF">B5X24_HaOG202742</name>
</gene>
<dbReference type="InterPro" id="IPR038577">
    <property type="entry name" value="GT10-like_C_sf"/>
</dbReference>
<dbReference type="EC" id="2.4.1.-" evidence="12"/>
<evidence type="ECO:0000256" key="12">
    <source>
        <dbReference type="RuleBase" id="RU003832"/>
    </source>
</evidence>
<evidence type="ECO:0000256" key="4">
    <source>
        <dbReference type="ARBA" id="ARBA00022676"/>
    </source>
</evidence>
<dbReference type="OrthoDB" id="427096at2759"/>
<evidence type="ECO:0000256" key="6">
    <source>
        <dbReference type="ARBA" id="ARBA00022692"/>
    </source>
</evidence>
<keyword evidence="11" id="KW-0325">Glycoprotein</keyword>
<proteinExistence type="inferred from homology"/>
<comment type="similarity">
    <text evidence="3 12">Belongs to the glycosyltransferase 10 family.</text>
</comment>
<dbReference type="AlphaFoldDB" id="A0A2W1BWB4"/>
<dbReference type="InterPro" id="IPR031481">
    <property type="entry name" value="Glyco_tran_10_N"/>
</dbReference>
<comment type="pathway">
    <text evidence="2">Protein modification; protein glycosylation.</text>
</comment>
<evidence type="ECO:0000313" key="15">
    <source>
        <dbReference type="EMBL" id="PZC77935.1"/>
    </source>
</evidence>
<dbReference type="PANTHER" id="PTHR48438">
    <property type="entry name" value="ALPHA-(1,3)-FUCOSYLTRANSFERASE C-RELATED"/>
    <property type="match status" value="1"/>
</dbReference>
<keyword evidence="7" id="KW-0735">Signal-anchor</keyword>
<dbReference type="SUPFAM" id="SSF53756">
    <property type="entry name" value="UDP-Glycosyltransferase/glycogen phosphorylase"/>
    <property type="match status" value="1"/>
</dbReference>
<evidence type="ECO:0000256" key="1">
    <source>
        <dbReference type="ARBA" id="ARBA00004447"/>
    </source>
</evidence>
<evidence type="ECO:0000256" key="9">
    <source>
        <dbReference type="ARBA" id="ARBA00023034"/>
    </source>
</evidence>
<organism evidence="15 16">
    <name type="scientific">Helicoverpa armigera</name>
    <name type="common">Cotton bollworm</name>
    <name type="synonym">Heliothis armigera</name>
    <dbReference type="NCBI Taxonomy" id="29058"/>
    <lineage>
        <taxon>Eukaryota</taxon>
        <taxon>Metazoa</taxon>
        <taxon>Ecdysozoa</taxon>
        <taxon>Arthropoda</taxon>
        <taxon>Hexapoda</taxon>
        <taxon>Insecta</taxon>
        <taxon>Pterygota</taxon>
        <taxon>Neoptera</taxon>
        <taxon>Endopterygota</taxon>
        <taxon>Lepidoptera</taxon>
        <taxon>Glossata</taxon>
        <taxon>Ditrysia</taxon>
        <taxon>Noctuoidea</taxon>
        <taxon>Noctuidae</taxon>
        <taxon>Heliothinae</taxon>
        <taxon>Helicoverpa</taxon>
    </lineage>
</organism>
<dbReference type="PANTHER" id="PTHR48438:SF1">
    <property type="entry name" value="ALPHA-(1,3)-FUCOSYLTRANSFERASE C-RELATED"/>
    <property type="match status" value="1"/>
</dbReference>
<dbReference type="InterPro" id="IPR055270">
    <property type="entry name" value="Glyco_tran_10_C"/>
</dbReference>
<sequence length="462" mass="54666">MRQRMHSSLFIEMKPTFLPIVRQSLRETTHKMYLVSRTETFAKLFFIVSFTGLFMYVALAFYSFHTAYTTVSQIGKYEEHFSKLRTYGVVVDRFDKDLKYILVWSTEEDDKDNLNYDGQNQFIEKNCPEINCYVTTNKTILNDDYTNFDAIVFNMEMLMKLGGYAGLPKRRSERQKYVFYGMKPSEDNPICNEHVDNFFNWTWTYKFSSDIFNPFIEVRDLRGKVVAPRGNVIWADTTKPDPITVTRSSMKHVTNKTKAIAWILDDCEMKLNKMYLVPRLKRALKEFNLTLDMYGCGYMECPEGDCLKTIQRDYYFYLAYEGSISEDYVSTEVLKGYHYDAVPVVFGGAKYDKFLPDNSYINFQYYTEEKLAALLDHTMRNPSVYNEYFSWKKYYTIHKKDTFKGYCDLCKMLNNKKAFKNFCTYKHFRTWWHTGPLQAKCLPKGNVNMTAFKSFIFESTIF</sequence>
<feature type="domain" description="Fucosyltransferase N-terminal" evidence="14">
    <location>
        <begin position="98"/>
        <end position="215"/>
    </location>
</feature>
<keyword evidence="4 12" id="KW-0328">Glycosyltransferase</keyword>
<evidence type="ECO:0000256" key="10">
    <source>
        <dbReference type="ARBA" id="ARBA00023136"/>
    </source>
</evidence>
<dbReference type="Pfam" id="PF17039">
    <property type="entry name" value="Glyco_tran_10_N"/>
    <property type="match status" value="1"/>
</dbReference>
<keyword evidence="8 12" id="KW-1133">Transmembrane helix</keyword>
<evidence type="ECO:0000256" key="7">
    <source>
        <dbReference type="ARBA" id="ARBA00022968"/>
    </source>
</evidence>
<name>A0A2W1BWB4_HELAM</name>
<evidence type="ECO:0000256" key="8">
    <source>
        <dbReference type="ARBA" id="ARBA00022989"/>
    </source>
</evidence>
<keyword evidence="9 12" id="KW-0333">Golgi apparatus</keyword>
<keyword evidence="16" id="KW-1185">Reference proteome</keyword>
<keyword evidence="10 12" id="KW-0472">Membrane</keyword>
<evidence type="ECO:0000259" key="14">
    <source>
        <dbReference type="Pfam" id="PF17039"/>
    </source>
</evidence>
<feature type="domain" description="Fucosyltransferase C-terminal" evidence="13">
    <location>
        <begin position="254"/>
        <end position="421"/>
    </location>
</feature>
<dbReference type="InterPro" id="IPR001503">
    <property type="entry name" value="Glyco_trans_10"/>
</dbReference>
<evidence type="ECO:0000256" key="3">
    <source>
        <dbReference type="ARBA" id="ARBA00008919"/>
    </source>
</evidence>
<dbReference type="GO" id="GO:0032580">
    <property type="term" value="C:Golgi cisterna membrane"/>
    <property type="evidence" value="ECO:0007669"/>
    <property type="project" value="UniProtKB-SubCell"/>
</dbReference>
<dbReference type="Gene3D" id="3.40.50.11660">
    <property type="entry name" value="Glycosyl transferase family 10, C-terminal domain"/>
    <property type="match status" value="1"/>
</dbReference>
<dbReference type="Pfam" id="PF00852">
    <property type="entry name" value="Glyco_transf_10"/>
    <property type="match status" value="1"/>
</dbReference>
<evidence type="ECO:0000256" key="2">
    <source>
        <dbReference type="ARBA" id="ARBA00004922"/>
    </source>
</evidence>
<comment type="subcellular location">
    <subcellularLocation>
        <location evidence="1 12">Golgi apparatus</location>
        <location evidence="1 12">Golgi stack membrane</location>
        <topology evidence="1 12">Single-pass type II membrane protein</topology>
    </subcellularLocation>
</comment>
<evidence type="ECO:0000259" key="13">
    <source>
        <dbReference type="Pfam" id="PF00852"/>
    </source>
</evidence>
<evidence type="ECO:0000256" key="5">
    <source>
        <dbReference type="ARBA" id="ARBA00022679"/>
    </source>
</evidence>
<keyword evidence="6 12" id="KW-0812">Transmembrane</keyword>
<dbReference type="EMBL" id="KZ149916">
    <property type="protein sequence ID" value="PZC77935.1"/>
    <property type="molecule type" value="Genomic_DNA"/>
</dbReference>
<reference evidence="15 16" key="1">
    <citation type="journal article" date="2017" name="BMC Biol.">
        <title>Genomic innovations, transcriptional plasticity and gene loss underlying the evolution and divergence of two highly polyphagous and invasive Helicoverpa pest species.</title>
        <authorList>
            <person name="Pearce S.L."/>
            <person name="Clarke D.F."/>
            <person name="East P.D."/>
            <person name="Elfekih S."/>
            <person name="Gordon K.H."/>
            <person name="Jermiin L.S."/>
            <person name="McGaughran A."/>
            <person name="Oakeshott J.G."/>
            <person name="Papanikolaou A."/>
            <person name="Perera O.P."/>
            <person name="Rane R.V."/>
            <person name="Richards S."/>
            <person name="Tay W.T."/>
            <person name="Walsh T.K."/>
            <person name="Anderson A."/>
            <person name="Anderson C.J."/>
            <person name="Asgari S."/>
            <person name="Board P.G."/>
            <person name="Bretschneider A."/>
            <person name="Campbell P.M."/>
            <person name="Chertemps T."/>
            <person name="Christeller J.T."/>
            <person name="Coppin C.W."/>
            <person name="Downes S.J."/>
            <person name="Duan G."/>
            <person name="Farnsworth C.A."/>
            <person name="Good R.T."/>
            <person name="Han L.B."/>
            <person name="Han Y.C."/>
            <person name="Hatje K."/>
            <person name="Horne I."/>
            <person name="Huang Y.P."/>
            <person name="Hughes D.S."/>
            <person name="Jacquin-Joly E."/>
            <person name="James W."/>
            <person name="Jhangiani S."/>
            <person name="Kollmar M."/>
            <person name="Kuwar S.S."/>
            <person name="Li S."/>
            <person name="Liu N.Y."/>
            <person name="Maibeche M.T."/>
            <person name="Miller J.R."/>
            <person name="Montagne N."/>
            <person name="Perry T."/>
            <person name="Qu J."/>
            <person name="Song S.V."/>
            <person name="Sutton G.G."/>
            <person name="Vogel H."/>
            <person name="Walenz B.P."/>
            <person name="Xu W."/>
            <person name="Zhang H.J."/>
            <person name="Zou Z."/>
            <person name="Batterham P."/>
            <person name="Edwards O.R."/>
            <person name="Feyereisen R."/>
            <person name="Gibbs R.A."/>
            <person name="Heckel D.G."/>
            <person name="McGrath A."/>
            <person name="Robin C."/>
            <person name="Scherer S.E."/>
            <person name="Worley K.C."/>
            <person name="Wu Y.D."/>
        </authorList>
    </citation>
    <scope>NUCLEOTIDE SEQUENCE [LARGE SCALE GENOMIC DNA]</scope>
    <source>
        <strain evidence="15">Harm_GR_Male_#8</strain>
        <tissue evidence="15">Whole organism</tissue>
    </source>
</reference>
<keyword evidence="5 12" id="KW-0808">Transferase</keyword>
<dbReference type="UniPathway" id="UPA00378"/>
<evidence type="ECO:0000256" key="11">
    <source>
        <dbReference type="ARBA" id="ARBA00023180"/>
    </source>
</evidence>
<dbReference type="GO" id="GO:0008417">
    <property type="term" value="F:fucosyltransferase activity"/>
    <property type="evidence" value="ECO:0007669"/>
    <property type="project" value="InterPro"/>
</dbReference>